<dbReference type="PANTHER" id="PTHR30055">
    <property type="entry name" value="HTH-TYPE TRANSCRIPTIONAL REGULATOR RUTR"/>
    <property type="match status" value="1"/>
</dbReference>
<keyword evidence="3" id="KW-0804">Transcription</keyword>
<dbReference type="SUPFAM" id="SSF46689">
    <property type="entry name" value="Homeodomain-like"/>
    <property type="match status" value="1"/>
</dbReference>
<evidence type="ECO:0000313" key="7">
    <source>
        <dbReference type="EMBL" id="GEN58929.1"/>
    </source>
</evidence>
<comment type="caution">
    <text evidence="7">The sequence shown here is derived from an EMBL/GenBank/DDBJ whole genome shotgun (WGS) entry which is preliminary data.</text>
</comment>
<dbReference type="InterPro" id="IPR041490">
    <property type="entry name" value="KstR2_TetR_C"/>
</dbReference>
<dbReference type="EMBL" id="BJYF01000003">
    <property type="protein sequence ID" value="GEN58929.1"/>
    <property type="molecule type" value="Genomic_DNA"/>
</dbReference>
<reference evidence="7 8" key="1">
    <citation type="submission" date="2019-07" db="EMBL/GenBank/DDBJ databases">
        <title>Whole genome shotgun sequence of Acetobacter nitrogenifigens NBRC 105050.</title>
        <authorList>
            <person name="Hosoyama A."/>
            <person name="Uohara A."/>
            <person name="Ohji S."/>
            <person name="Ichikawa N."/>
        </authorList>
    </citation>
    <scope>NUCLEOTIDE SEQUENCE [LARGE SCALE GENOMIC DNA]</scope>
    <source>
        <strain evidence="7 8">NBRC 105050</strain>
    </source>
</reference>
<dbReference type="PANTHER" id="PTHR30055:SF234">
    <property type="entry name" value="HTH-TYPE TRANSCRIPTIONAL REGULATOR BETI"/>
    <property type="match status" value="1"/>
</dbReference>
<evidence type="ECO:0000256" key="1">
    <source>
        <dbReference type="ARBA" id="ARBA00023015"/>
    </source>
</evidence>
<dbReference type="InterPro" id="IPR001647">
    <property type="entry name" value="HTH_TetR"/>
</dbReference>
<keyword evidence="1" id="KW-0805">Transcription regulation</keyword>
<dbReference type="PROSITE" id="PS50977">
    <property type="entry name" value="HTH_TETR_2"/>
    <property type="match status" value="1"/>
</dbReference>
<dbReference type="InterPro" id="IPR050109">
    <property type="entry name" value="HTH-type_TetR-like_transc_reg"/>
</dbReference>
<organism evidence="7 8">
    <name type="scientific">Acetobacter nitrogenifigens DSM 23921 = NBRC 105050</name>
    <dbReference type="NCBI Taxonomy" id="1120919"/>
    <lineage>
        <taxon>Bacteria</taxon>
        <taxon>Pseudomonadati</taxon>
        <taxon>Pseudomonadota</taxon>
        <taxon>Alphaproteobacteria</taxon>
        <taxon>Acetobacterales</taxon>
        <taxon>Acetobacteraceae</taxon>
        <taxon>Acetobacter</taxon>
    </lineage>
</organism>
<keyword evidence="8" id="KW-1185">Reference proteome</keyword>
<keyword evidence="2 4" id="KW-0238">DNA-binding</keyword>
<feature type="domain" description="HTH tetR-type" evidence="6">
    <location>
        <begin position="38"/>
        <end position="98"/>
    </location>
</feature>
<dbReference type="Pfam" id="PF17932">
    <property type="entry name" value="TetR_C_24"/>
    <property type="match status" value="1"/>
</dbReference>
<feature type="DNA-binding region" description="H-T-H motif" evidence="4">
    <location>
        <begin position="61"/>
        <end position="80"/>
    </location>
</feature>
<gene>
    <name evidence="7" type="ORF">ANI02nite_08130</name>
</gene>
<dbReference type="AlphaFoldDB" id="A0A511X7L1"/>
<feature type="region of interest" description="Disordered" evidence="5">
    <location>
        <begin position="1"/>
        <end position="39"/>
    </location>
</feature>
<dbReference type="PRINTS" id="PR00455">
    <property type="entry name" value="HTHTETR"/>
</dbReference>
<evidence type="ECO:0000259" key="6">
    <source>
        <dbReference type="PROSITE" id="PS50977"/>
    </source>
</evidence>
<evidence type="ECO:0000313" key="8">
    <source>
        <dbReference type="Proteomes" id="UP000321635"/>
    </source>
</evidence>
<feature type="compositionally biased region" description="Basic and acidic residues" evidence="5">
    <location>
        <begin position="1"/>
        <end position="10"/>
    </location>
</feature>
<evidence type="ECO:0000256" key="3">
    <source>
        <dbReference type="ARBA" id="ARBA00023163"/>
    </source>
</evidence>
<evidence type="ECO:0000256" key="5">
    <source>
        <dbReference type="SAM" id="MobiDB-lite"/>
    </source>
</evidence>
<dbReference type="GO" id="GO:0003700">
    <property type="term" value="F:DNA-binding transcription factor activity"/>
    <property type="evidence" value="ECO:0007669"/>
    <property type="project" value="TreeGrafter"/>
</dbReference>
<protein>
    <recommendedName>
        <fullName evidence="6">HTH tetR-type domain-containing protein</fullName>
    </recommendedName>
</protein>
<dbReference type="InterPro" id="IPR009057">
    <property type="entry name" value="Homeodomain-like_sf"/>
</dbReference>
<evidence type="ECO:0000256" key="2">
    <source>
        <dbReference type="ARBA" id="ARBA00023125"/>
    </source>
</evidence>
<dbReference type="GO" id="GO:0000976">
    <property type="term" value="F:transcription cis-regulatory region binding"/>
    <property type="evidence" value="ECO:0007669"/>
    <property type="project" value="TreeGrafter"/>
</dbReference>
<dbReference type="Proteomes" id="UP000321635">
    <property type="component" value="Unassembled WGS sequence"/>
</dbReference>
<dbReference type="RefSeq" id="WP_246789322.1">
    <property type="nucleotide sequence ID" value="NZ_AUBI01000002.1"/>
</dbReference>
<dbReference type="Pfam" id="PF00440">
    <property type="entry name" value="TetR_N"/>
    <property type="match status" value="1"/>
</dbReference>
<sequence>MVANSDEMRRAAPRRQRTAREHGGTALDAPTTDDGQAGERRQEILEVAAQLFAEHGYRSTSIRDIADRVGMLPGSLYYHIRSKEALFVEIHDKALDAAAIRVRDAIEPLADPWDRLLAACEEMVEIQLNPGSLTLPIMNIFRSVPPEVKVALLRKRDEFETIFRLIVEDLPLPAELDRSIYRILLLRLLNTADEWYHEGRLTRREIAGQIVAIFRHDAARGETQA</sequence>
<evidence type="ECO:0000256" key="4">
    <source>
        <dbReference type="PROSITE-ProRule" id="PRU00335"/>
    </source>
</evidence>
<proteinExistence type="predicted"/>
<accession>A0A511X7L1</accession>
<name>A0A511X7L1_9PROT</name>
<dbReference type="Gene3D" id="1.10.357.10">
    <property type="entry name" value="Tetracycline Repressor, domain 2"/>
    <property type="match status" value="1"/>
</dbReference>